<dbReference type="Gene3D" id="3.30.420.10">
    <property type="entry name" value="Ribonuclease H-like superfamily/Ribonuclease H"/>
    <property type="match status" value="1"/>
</dbReference>
<sequence length="116" mass="12849">MVWAAFSATGKTSIAFIDGRMNASKYQDLLGDYLLPDGPVIGGEEWLFQQDNAAIYRAASTMSWFTTKRGRILPWPSRSPDLNPIKNVLGILCRTVYANGRPHSSKDELKTAIAQT</sequence>
<organism evidence="2 3">
    <name type="scientific">Dinothrombium tinctorium</name>
    <dbReference type="NCBI Taxonomy" id="1965070"/>
    <lineage>
        <taxon>Eukaryota</taxon>
        <taxon>Metazoa</taxon>
        <taxon>Ecdysozoa</taxon>
        <taxon>Arthropoda</taxon>
        <taxon>Chelicerata</taxon>
        <taxon>Arachnida</taxon>
        <taxon>Acari</taxon>
        <taxon>Acariformes</taxon>
        <taxon>Trombidiformes</taxon>
        <taxon>Prostigmata</taxon>
        <taxon>Anystina</taxon>
        <taxon>Parasitengona</taxon>
        <taxon>Trombidioidea</taxon>
        <taxon>Trombidiidae</taxon>
        <taxon>Dinothrombium</taxon>
    </lineage>
</organism>
<feature type="domain" description="Tc1-like transposase DDE" evidence="1">
    <location>
        <begin position="3"/>
        <end position="110"/>
    </location>
</feature>
<accession>A0A443R1A8</accession>
<name>A0A443R1A8_9ACAR</name>
<reference evidence="2 3" key="1">
    <citation type="journal article" date="2018" name="Gigascience">
        <title>Genomes of trombidid mites reveal novel predicted allergens and laterally-transferred genes associated with secondary metabolism.</title>
        <authorList>
            <person name="Dong X."/>
            <person name="Chaisiri K."/>
            <person name="Xia D."/>
            <person name="Armstrong S.D."/>
            <person name="Fang Y."/>
            <person name="Donnelly M.J."/>
            <person name="Kadowaki T."/>
            <person name="McGarry J.W."/>
            <person name="Darby A.C."/>
            <person name="Makepeace B.L."/>
        </authorList>
    </citation>
    <scope>NUCLEOTIDE SEQUENCE [LARGE SCALE GENOMIC DNA]</scope>
    <source>
        <strain evidence="2">UoL-WK</strain>
    </source>
</reference>
<dbReference type="STRING" id="1965070.A0A443R1A8"/>
<evidence type="ECO:0000313" key="2">
    <source>
        <dbReference type="EMBL" id="RWS09069.1"/>
    </source>
</evidence>
<dbReference type="OrthoDB" id="6507355at2759"/>
<evidence type="ECO:0000313" key="3">
    <source>
        <dbReference type="Proteomes" id="UP000285301"/>
    </source>
</evidence>
<gene>
    <name evidence="2" type="ORF">B4U79_10619</name>
</gene>
<evidence type="ECO:0000259" key="1">
    <source>
        <dbReference type="Pfam" id="PF13358"/>
    </source>
</evidence>
<dbReference type="InterPro" id="IPR036397">
    <property type="entry name" value="RNaseH_sf"/>
</dbReference>
<dbReference type="Proteomes" id="UP000285301">
    <property type="component" value="Unassembled WGS sequence"/>
</dbReference>
<dbReference type="InterPro" id="IPR038717">
    <property type="entry name" value="Tc1-like_DDE_dom"/>
</dbReference>
<comment type="caution">
    <text evidence="2">The sequence shown here is derived from an EMBL/GenBank/DDBJ whole genome shotgun (WGS) entry which is preliminary data.</text>
</comment>
<keyword evidence="3" id="KW-1185">Reference proteome</keyword>
<dbReference type="AlphaFoldDB" id="A0A443R1A8"/>
<dbReference type="EMBL" id="NCKU01002663">
    <property type="protein sequence ID" value="RWS09069.1"/>
    <property type="molecule type" value="Genomic_DNA"/>
</dbReference>
<dbReference type="Pfam" id="PF13358">
    <property type="entry name" value="DDE_3"/>
    <property type="match status" value="1"/>
</dbReference>
<proteinExistence type="predicted"/>
<protein>
    <submittedName>
        <fullName evidence="2">Transposable element Tc3 transposase-like protein</fullName>
    </submittedName>
</protein>
<dbReference type="GO" id="GO:0003676">
    <property type="term" value="F:nucleic acid binding"/>
    <property type="evidence" value="ECO:0007669"/>
    <property type="project" value="InterPro"/>
</dbReference>